<dbReference type="Pfam" id="PF16027">
    <property type="entry name" value="DUF4786"/>
    <property type="match status" value="1"/>
</dbReference>
<evidence type="ECO:0000313" key="2">
    <source>
        <dbReference type="EMBL" id="KAL1130417.1"/>
    </source>
</evidence>
<proteinExistence type="predicted"/>
<sequence length="189" mass="22224">MKEPEKPKMLSIRIESEGKKRRTEDILRHLGMSKVKTQGNNHRKRLASQSRKSHNEKNLGDSHVYIIKLPANKYYYDHSMVKPIQDAPHLQQHLNHIPLSFKSNGKPGKIYHWNLPVVKKMMARKSGNPGPLWPKEEQPLQYRRVSYYKPKKPSKQAFHKYFPGNGRPHSLYIIERSRKSEPTRRVTSL</sequence>
<comment type="caution">
    <text evidence="2">The sequence shown here is derived from an EMBL/GenBank/DDBJ whole genome shotgun (WGS) entry which is preliminary data.</text>
</comment>
<feature type="compositionally biased region" description="Basic and acidic residues" evidence="1">
    <location>
        <begin position="1"/>
        <end position="28"/>
    </location>
</feature>
<reference evidence="2 3" key="1">
    <citation type="submission" date="2024-07" db="EMBL/GenBank/DDBJ databases">
        <title>Chromosome-level genome assembly of the water stick insect Ranatra chinensis (Heteroptera: Nepidae).</title>
        <authorList>
            <person name="Liu X."/>
        </authorList>
    </citation>
    <scope>NUCLEOTIDE SEQUENCE [LARGE SCALE GENOMIC DNA]</scope>
    <source>
        <strain evidence="2">Cailab_2021Rc</strain>
        <tissue evidence="2">Muscle</tissue>
    </source>
</reference>
<name>A0ABD0YV05_9HEMI</name>
<dbReference type="InterPro" id="IPR031983">
    <property type="entry name" value="DUF4786"/>
</dbReference>
<evidence type="ECO:0000256" key="1">
    <source>
        <dbReference type="SAM" id="MobiDB-lite"/>
    </source>
</evidence>
<feature type="compositionally biased region" description="Basic residues" evidence="1">
    <location>
        <begin position="41"/>
        <end position="52"/>
    </location>
</feature>
<dbReference type="EMBL" id="JBFDAA010000007">
    <property type="protein sequence ID" value="KAL1130417.1"/>
    <property type="molecule type" value="Genomic_DNA"/>
</dbReference>
<accession>A0ABD0YV05</accession>
<evidence type="ECO:0000313" key="3">
    <source>
        <dbReference type="Proteomes" id="UP001558652"/>
    </source>
</evidence>
<gene>
    <name evidence="2" type="ORF">AAG570_011665</name>
</gene>
<keyword evidence="3" id="KW-1185">Reference proteome</keyword>
<protein>
    <submittedName>
        <fullName evidence="2">Uncharacterized protein</fullName>
    </submittedName>
</protein>
<dbReference type="Proteomes" id="UP001558652">
    <property type="component" value="Unassembled WGS sequence"/>
</dbReference>
<organism evidence="2 3">
    <name type="scientific">Ranatra chinensis</name>
    <dbReference type="NCBI Taxonomy" id="642074"/>
    <lineage>
        <taxon>Eukaryota</taxon>
        <taxon>Metazoa</taxon>
        <taxon>Ecdysozoa</taxon>
        <taxon>Arthropoda</taxon>
        <taxon>Hexapoda</taxon>
        <taxon>Insecta</taxon>
        <taxon>Pterygota</taxon>
        <taxon>Neoptera</taxon>
        <taxon>Paraneoptera</taxon>
        <taxon>Hemiptera</taxon>
        <taxon>Heteroptera</taxon>
        <taxon>Panheteroptera</taxon>
        <taxon>Nepomorpha</taxon>
        <taxon>Nepidae</taxon>
        <taxon>Ranatrinae</taxon>
        <taxon>Ranatra</taxon>
    </lineage>
</organism>
<dbReference type="AlphaFoldDB" id="A0ABD0YV05"/>
<feature type="region of interest" description="Disordered" evidence="1">
    <location>
        <begin position="1"/>
        <end position="59"/>
    </location>
</feature>